<evidence type="ECO:0000259" key="2">
    <source>
        <dbReference type="Pfam" id="PF08044"/>
    </source>
</evidence>
<evidence type="ECO:0000256" key="1">
    <source>
        <dbReference type="SAM" id="Phobius"/>
    </source>
</evidence>
<name>A0A9W6QUI6_9PSEU</name>
<gene>
    <name evidence="3" type="ORF">Aglo03_66030</name>
</gene>
<dbReference type="EMBL" id="BSSD01000016">
    <property type="protein sequence ID" value="GLW95787.1"/>
    <property type="molecule type" value="Genomic_DNA"/>
</dbReference>
<accession>A0A9W6QUI6</accession>
<proteinExistence type="predicted"/>
<dbReference type="RefSeq" id="WP_285613487.1">
    <property type="nucleotide sequence ID" value="NZ_BSSD01000016.1"/>
</dbReference>
<evidence type="ECO:0000313" key="4">
    <source>
        <dbReference type="Proteomes" id="UP001165042"/>
    </source>
</evidence>
<feature type="transmembrane region" description="Helical" evidence="1">
    <location>
        <begin position="98"/>
        <end position="114"/>
    </location>
</feature>
<keyword evidence="1" id="KW-0812">Transmembrane</keyword>
<dbReference type="AlphaFoldDB" id="A0A9W6QUI6"/>
<feature type="domain" description="DUF1707" evidence="2">
    <location>
        <begin position="9"/>
        <end position="61"/>
    </location>
</feature>
<sequence length="137" mass="14631">MGTGREANIRVGTSEREQAVAALADHLANGRLDLAEYEQRVTQAAAARTRSDLRALFDDLPDPHPTFDEPARAPAPAPVVVVRDPLLERPAARRNNRGLALFLGVAGVCTLGVVAVTSTWWALAPLAILALILVFTS</sequence>
<keyword evidence="4" id="KW-1185">Reference proteome</keyword>
<dbReference type="PANTHER" id="PTHR40763:SF4">
    <property type="entry name" value="DUF1707 DOMAIN-CONTAINING PROTEIN"/>
    <property type="match status" value="1"/>
</dbReference>
<keyword evidence="1" id="KW-1133">Transmembrane helix</keyword>
<dbReference type="Proteomes" id="UP001165042">
    <property type="component" value="Unassembled WGS sequence"/>
</dbReference>
<dbReference type="PANTHER" id="PTHR40763">
    <property type="entry name" value="MEMBRANE PROTEIN-RELATED"/>
    <property type="match status" value="1"/>
</dbReference>
<dbReference type="InterPro" id="IPR012551">
    <property type="entry name" value="DUF1707_SHOCT-like"/>
</dbReference>
<dbReference type="Pfam" id="PF08044">
    <property type="entry name" value="DUF1707"/>
    <property type="match status" value="1"/>
</dbReference>
<reference evidence="3" key="1">
    <citation type="submission" date="2023-02" db="EMBL/GenBank/DDBJ databases">
        <title>Actinokineospora globicatena NBRC 15670.</title>
        <authorList>
            <person name="Ichikawa N."/>
            <person name="Sato H."/>
            <person name="Tonouchi N."/>
        </authorList>
    </citation>
    <scope>NUCLEOTIDE SEQUENCE</scope>
    <source>
        <strain evidence="3">NBRC 15670</strain>
    </source>
</reference>
<comment type="caution">
    <text evidence="3">The sequence shown here is derived from an EMBL/GenBank/DDBJ whole genome shotgun (WGS) entry which is preliminary data.</text>
</comment>
<protein>
    <recommendedName>
        <fullName evidence="2">DUF1707 domain-containing protein</fullName>
    </recommendedName>
</protein>
<evidence type="ECO:0000313" key="3">
    <source>
        <dbReference type="EMBL" id="GLW95787.1"/>
    </source>
</evidence>
<keyword evidence="1" id="KW-0472">Membrane</keyword>
<organism evidence="3 4">
    <name type="scientific">Actinokineospora globicatena</name>
    <dbReference type="NCBI Taxonomy" id="103729"/>
    <lineage>
        <taxon>Bacteria</taxon>
        <taxon>Bacillati</taxon>
        <taxon>Actinomycetota</taxon>
        <taxon>Actinomycetes</taxon>
        <taxon>Pseudonocardiales</taxon>
        <taxon>Pseudonocardiaceae</taxon>
        <taxon>Actinokineospora</taxon>
    </lineage>
</organism>